<keyword evidence="3" id="KW-1185">Reference proteome</keyword>
<dbReference type="AlphaFoldDB" id="A0AAE1ACU0"/>
<accession>A0AAE1ACU0</accession>
<dbReference type="Pfam" id="PF03096">
    <property type="entry name" value="Ndr"/>
    <property type="match status" value="1"/>
</dbReference>
<gene>
    <name evidence="2" type="ORF">RRG08_056851</name>
</gene>
<protein>
    <submittedName>
        <fullName evidence="2">Uncharacterized protein</fullName>
    </submittedName>
</protein>
<proteinExistence type="inferred from homology"/>
<comment type="similarity">
    <text evidence="1">Belongs to the NDRG family.</text>
</comment>
<dbReference type="Gene3D" id="3.40.50.1820">
    <property type="entry name" value="alpha/beta hydrolase"/>
    <property type="match status" value="1"/>
</dbReference>
<comment type="caution">
    <text evidence="2">The sequence shown here is derived from an EMBL/GenBank/DDBJ whole genome shotgun (WGS) entry which is preliminary data.</text>
</comment>
<dbReference type="Proteomes" id="UP001283361">
    <property type="component" value="Unassembled WGS sequence"/>
</dbReference>
<dbReference type="InterPro" id="IPR004142">
    <property type="entry name" value="NDRG"/>
</dbReference>
<evidence type="ECO:0000313" key="2">
    <source>
        <dbReference type="EMBL" id="KAK3784896.1"/>
    </source>
</evidence>
<dbReference type="PANTHER" id="PTHR11034">
    <property type="entry name" value="N-MYC DOWNSTREAM REGULATED"/>
    <property type="match status" value="1"/>
</dbReference>
<sequence>MSQTPLEKRVISAPRVGMFNVHIQGDLKHSQFVILTLHDLGCNHSMWLNFLSNPSMEEINRRGAFIHVDVPGQEDEAPDLPAEYPPKCKSGLSVW</sequence>
<dbReference type="EMBL" id="JAWDGP010002185">
    <property type="protein sequence ID" value="KAK3784896.1"/>
    <property type="molecule type" value="Genomic_DNA"/>
</dbReference>
<organism evidence="2 3">
    <name type="scientific">Elysia crispata</name>
    <name type="common">lettuce slug</name>
    <dbReference type="NCBI Taxonomy" id="231223"/>
    <lineage>
        <taxon>Eukaryota</taxon>
        <taxon>Metazoa</taxon>
        <taxon>Spiralia</taxon>
        <taxon>Lophotrochozoa</taxon>
        <taxon>Mollusca</taxon>
        <taxon>Gastropoda</taxon>
        <taxon>Heterobranchia</taxon>
        <taxon>Euthyneura</taxon>
        <taxon>Panpulmonata</taxon>
        <taxon>Sacoglossa</taxon>
        <taxon>Placobranchoidea</taxon>
        <taxon>Plakobranchidae</taxon>
        <taxon>Elysia</taxon>
    </lineage>
</organism>
<reference evidence="2" key="1">
    <citation type="journal article" date="2023" name="G3 (Bethesda)">
        <title>A reference genome for the long-term kleptoplast-retaining sea slug Elysia crispata morphotype clarki.</title>
        <authorList>
            <person name="Eastman K.E."/>
            <person name="Pendleton A.L."/>
            <person name="Shaikh M.A."/>
            <person name="Suttiyut T."/>
            <person name="Ogas R."/>
            <person name="Tomko P."/>
            <person name="Gavelis G."/>
            <person name="Widhalm J.R."/>
            <person name="Wisecaver J.H."/>
        </authorList>
    </citation>
    <scope>NUCLEOTIDE SEQUENCE</scope>
    <source>
        <strain evidence="2">ECLA1</strain>
    </source>
</reference>
<name>A0AAE1ACU0_9GAST</name>
<dbReference type="InterPro" id="IPR029058">
    <property type="entry name" value="AB_hydrolase_fold"/>
</dbReference>
<evidence type="ECO:0000313" key="3">
    <source>
        <dbReference type="Proteomes" id="UP001283361"/>
    </source>
</evidence>
<evidence type="ECO:0000256" key="1">
    <source>
        <dbReference type="ARBA" id="ARBA00005598"/>
    </source>
</evidence>